<keyword evidence="2" id="KW-1185">Reference proteome</keyword>
<sequence>MHAIFEHVSTSSTEHVIIDERYVSVSYKVTQRPKSDKGVSTFYYIPSLQLQFLNFTLTSFKNVQSRPIGPSPTTKMHKYTVLITGNLALQTYHSSPTLLSVPGANTGFGFAIATALSSSPRYHIIMAVRSLARGQTAFDKLHASHAHTAPESRATISLLHLDPTDCDSISSAASYLTQNVGRLDALINNAGLLSRLPTLHAQLIETFSLNTFAPALLTESLLPLMERSPDPRVIHISADLGSITLKSDPASQYHEIDHMAYRMSKAALNMMTACHAVQFHGWGGKVWSYNPGFVVTDAWGNSEEAREAMRKAGAGSADDAAQGVMDILEGGRDDETGCFLDRHGRHPW</sequence>
<reference evidence="1" key="1">
    <citation type="submission" date="2018-02" db="EMBL/GenBank/DDBJ databases">
        <title>The genomes of Aspergillus section Nigri reveals drivers in fungal speciation.</title>
        <authorList>
            <consortium name="DOE Joint Genome Institute"/>
            <person name="Vesth T.C."/>
            <person name="Nybo J."/>
            <person name="Theobald S."/>
            <person name="Brandl J."/>
            <person name="Frisvad J.C."/>
            <person name="Nielsen K.F."/>
            <person name="Lyhne E.K."/>
            <person name="Kogle M.E."/>
            <person name="Kuo A."/>
            <person name="Riley R."/>
            <person name="Clum A."/>
            <person name="Nolan M."/>
            <person name="Lipzen A."/>
            <person name="Salamov A."/>
            <person name="Henrissat B."/>
            <person name="Wiebenga A."/>
            <person name="De vries R.P."/>
            <person name="Grigoriev I.V."/>
            <person name="Mortensen U.H."/>
            <person name="Andersen M.R."/>
            <person name="Baker S.E."/>
        </authorList>
    </citation>
    <scope>NUCLEOTIDE SEQUENCE</scope>
    <source>
        <strain evidence="1">CBS 621.78</strain>
    </source>
</reference>
<dbReference type="Proteomes" id="UP000249057">
    <property type="component" value="Unassembled WGS sequence"/>
</dbReference>
<evidence type="ECO:0000313" key="1">
    <source>
        <dbReference type="EMBL" id="RAH49598.1"/>
    </source>
</evidence>
<gene>
    <name evidence="1" type="ORF">BO95DRAFT_459990</name>
</gene>
<proteinExistence type="predicted"/>
<protein>
    <submittedName>
        <fullName evidence="1">NAD(P)-binding protein</fullName>
    </submittedName>
</protein>
<name>A0ACD1GK43_9EURO</name>
<evidence type="ECO:0000313" key="2">
    <source>
        <dbReference type="Proteomes" id="UP000249057"/>
    </source>
</evidence>
<dbReference type="EMBL" id="KZ825317">
    <property type="protein sequence ID" value="RAH49598.1"/>
    <property type="molecule type" value="Genomic_DNA"/>
</dbReference>
<accession>A0ACD1GK43</accession>
<organism evidence="1 2">
    <name type="scientific">Aspergillus brunneoviolaceus CBS 621.78</name>
    <dbReference type="NCBI Taxonomy" id="1450534"/>
    <lineage>
        <taxon>Eukaryota</taxon>
        <taxon>Fungi</taxon>
        <taxon>Dikarya</taxon>
        <taxon>Ascomycota</taxon>
        <taxon>Pezizomycotina</taxon>
        <taxon>Eurotiomycetes</taxon>
        <taxon>Eurotiomycetidae</taxon>
        <taxon>Eurotiales</taxon>
        <taxon>Aspergillaceae</taxon>
        <taxon>Aspergillus</taxon>
        <taxon>Aspergillus subgen. Circumdati</taxon>
    </lineage>
</organism>